<comment type="caution">
    <text evidence="1">The sequence shown here is derived from an EMBL/GenBank/DDBJ whole genome shotgun (WGS) entry which is preliminary data.</text>
</comment>
<reference evidence="1 2" key="2">
    <citation type="journal article" date="2017" name="PLoS ONE">
        <title>Genomic and phenotypic characterisation of fluoroquinolone resistance mechanisms in Enterobacteriaceae in Durban, South Africa.</title>
        <authorList>
            <person name="Osei Sekyere J."/>
            <person name="Amoako D.G."/>
        </authorList>
    </citation>
    <scope>NUCLEOTIDE SEQUENCE [LARGE SCALE GENOMIC DNA]</scope>
    <source>
        <strain evidence="1 2">ST62:944112508</strain>
    </source>
</reference>
<name>A0AA40NG78_CITFR</name>
<organism evidence="1 2">
    <name type="scientific">Citrobacter freundii</name>
    <dbReference type="NCBI Taxonomy" id="546"/>
    <lineage>
        <taxon>Bacteria</taxon>
        <taxon>Pseudomonadati</taxon>
        <taxon>Pseudomonadota</taxon>
        <taxon>Gammaproteobacteria</taxon>
        <taxon>Enterobacterales</taxon>
        <taxon>Enterobacteriaceae</taxon>
        <taxon>Citrobacter</taxon>
        <taxon>Citrobacter freundii complex</taxon>
    </lineage>
</organism>
<gene>
    <name evidence="1" type="ORF">AN672_24050</name>
</gene>
<proteinExistence type="predicted"/>
<dbReference type="AlphaFoldDB" id="A0AA40NG78"/>
<evidence type="ECO:0000313" key="2">
    <source>
        <dbReference type="Proteomes" id="UP000050520"/>
    </source>
</evidence>
<accession>A0AA40NG78</accession>
<evidence type="ECO:0000313" key="1">
    <source>
        <dbReference type="EMBL" id="KPR49516.1"/>
    </source>
</evidence>
<protein>
    <submittedName>
        <fullName evidence="1">Uncharacterized protein</fullName>
    </submittedName>
</protein>
<dbReference type="Proteomes" id="UP000050520">
    <property type="component" value="Unassembled WGS sequence"/>
</dbReference>
<reference evidence="2" key="1">
    <citation type="submission" date="2015-09" db="EMBL/GenBank/DDBJ databases">
        <title>Prevalence of NDMs in South Africa.</title>
        <authorList>
            <person name="Osei Sekyere J."/>
            <person name="Govinden U."/>
            <person name="Essack S."/>
            <person name="Haldorsen B."/>
            <person name="Samuelsen O."/>
            <person name="Aasnaes B."/>
            <person name="Sundsfjord A."/>
        </authorList>
    </citation>
    <scope>NUCLEOTIDE SEQUENCE [LARGE SCALE GENOMIC DNA]</scope>
    <source>
        <strain evidence="2">ST62:944112508</strain>
    </source>
</reference>
<dbReference type="EMBL" id="LJEB01000134">
    <property type="protein sequence ID" value="KPR49516.1"/>
    <property type="molecule type" value="Genomic_DNA"/>
</dbReference>
<feature type="non-terminal residue" evidence="1">
    <location>
        <position position="172"/>
    </location>
</feature>
<sequence length="172" mass="19941">MIQKNKFRVFVGEGPTDNSGDLIVFKGKDKWNDFTFYTRYSCNIYINAVLRHSMDVFVAVYDSKNKATGLGNIMSGAVSMELNYTKNNTRFFSMLRDIKEYRALVREFSVYEANEILDAMNDLVYLKENMKNIPDMEKSLYTSAIKTDVFKKSFIRHSASFFSFKSSGKILR</sequence>
<dbReference type="RefSeq" id="WP_172724715.1">
    <property type="nucleotide sequence ID" value="NZ_LJEB01000134.1"/>
</dbReference>